<dbReference type="InterPro" id="IPR029063">
    <property type="entry name" value="SAM-dependent_MTases_sf"/>
</dbReference>
<evidence type="ECO:0000256" key="1">
    <source>
        <dbReference type="ARBA" id="ARBA00022603"/>
    </source>
</evidence>
<evidence type="ECO:0000313" key="3">
    <source>
        <dbReference type="EMBL" id="KUK16874.1"/>
    </source>
</evidence>
<dbReference type="SUPFAM" id="SSF53335">
    <property type="entry name" value="S-adenosyl-L-methionine-dependent methyltransferases"/>
    <property type="match status" value="1"/>
</dbReference>
<keyword evidence="1 3" id="KW-0489">Methyltransferase</keyword>
<gene>
    <name evidence="3" type="ORF">XD54_1840</name>
</gene>
<accession>A0A101EK55</accession>
<name>A0A101EK55_9EURY</name>
<evidence type="ECO:0000256" key="2">
    <source>
        <dbReference type="ARBA" id="ARBA00022679"/>
    </source>
</evidence>
<dbReference type="PANTHER" id="PTHR40048:SF1">
    <property type="entry name" value="RHAMNOSYL O-METHYLTRANSFERASE"/>
    <property type="match status" value="1"/>
</dbReference>
<dbReference type="PATRIC" id="fig|172049.5.peg.2014"/>
<evidence type="ECO:0000313" key="4">
    <source>
        <dbReference type="Proteomes" id="UP000053911"/>
    </source>
</evidence>
<dbReference type="Gene3D" id="3.40.50.150">
    <property type="entry name" value="Vaccinia Virus protein VP39"/>
    <property type="match status" value="1"/>
</dbReference>
<reference evidence="4" key="1">
    <citation type="journal article" date="2015" name="MBio">
        <title>Genome-Resolved Metagenomic Analysis Reveals Roles for Candidate Phyla and Other Microbial Community Members in Biogeochemical Transformations in Oil Reservoirs.</title>
        <authorList>
            <person name="Hu P."/>
            <person name="Tom L."/>
            <person name="Singh A."/>
            <person name="Thomas B.C."/>
            <person name="Baker B.J."/>
            <person name="Piceno Y.M."/>
            <person name="Andersen G.L."/>
            <person name="Banfield J.F."/>
        </authorList>
    </citation>
    <scope>NUCLEOTIDE SEQUENCE [LARGE SCALE GENOMIC DNA]</scope>
</reference>
<keyword evidence="2 3" id="KW-0808">Transferase</keyword>
<dbReference type="AlphaFoldDB" id="A0A101EK55"/>
<dbReference type="EMBL" id="LGFD01000053">
    <property type="protein sequence ID" value="KUK16874.1"/>
    <property type="molecule type" value="Genomic_DNA"/>
</dbReference>
<dbReference type="RefSeq" id="WP_283217909.1">
    <property type="nucleotide sequence ID" value="NZ_LGFD01000053.1"/>
</dbReference>
<dbReference type="GO" id="GO:0008168">
    <property type="term" value="F:methyltransferase activity"/>
    <property type="evidence" value="ECO:0007669"/>
    <property type="project" value="UniProtKB-KW"/>
</dbReference>
<sequence>MIARAKEIAKNEGILILLKKSYRFVKIKTSEVVLEAYHKVVLPYASRKIKGINFRSIEELVDFSFNRFHGLIRPMQIREEIIELLKILSKRKPKVVLEIGTANGGTLFLFTRVASKDATLISVDLPGGRFGGGYPDWKVPLYKAFALPTQEFHLIRADSHNPETLEAIKEILNGMKVDFLFIDGDHTYEGVKADFEMYSPLVRKGGIIAFHDIVPGPEENVGGVPRFWEEIRKKYKYREIVKSWNQGGYGIGILEVE</sequence>
<dbReference type="Pfam" id="PF13578">
    <property type="entry name" value="Methyltransf_24"/>
    <property type="match status" value="1"/>
</dbReference>
<dbReference type="GO" id="GO:0005886">
    <property type="term" value="C:plasma membrane"/>
    <property type="evidence" value="ECO:0007669"/>
    <property type="project" value="TreeGrafter"/>
</dbReference>
<protein>
    <submittedName>
        <fullName evidence="3">O-methyltransferase-like protein</fullName>
    </submittedName>
</protein>
<proteinExistence type="predicted"/>
<dbReference type="PANTHER" id="PTHR40048">
    <property type="entry name" value="RHAMNOSYL O-METHYLTRANSFERASE"/>
    <property type="match status" value="1"/>
</dbReference>
<comment type="caution">
    <text evidence="3">The sequence shown here is derived from an EMBL/GenBank/DDBJ whole genome shotgun (WGS) entry which is preliminary data.</text>
</comment>
<dbReference type="GO" id="GO:0032259">
    <property type="term" value="P:methylation"/>
    <property type="evidence" value="ECO:0007669"/>
    <property type="project" value="UniProtKB-KW"/>
</dbReference>
<dbReference type="Proteomes" id="UP000053911">
    <property type="component" value="Unassembled WGS sequence"/>
</dbReference>
<organism evidence="3 4">
    <name type="scientific">Thermococcus sibiricus</name>
    <dbReference type="NCBI Taxonomy" id="172049"/>
    <lineage>
        <taxon>Archaea</taxon>
        <taxon>Methanobacteriati</taxon>
        <taxon>Methanobacteriota</taxon>
        <taxon>Thermococci</taxon>
        <taxon>Thermococcales</taxon>
        <taxon>Thermococcaceae</taxon>
        <taxon>Thermococcus</taxon>
    </lineage>
</organism>